<dbReference type="HOGENOM" id="CLU_1439641_0_0_11"/>
<evidence type="ECO:0008006" key="4">
    <source>
        <dbReference type="Google" id="ProtNLM"/>
    </source>
</evidence>
<accession>A1TE88</accession>
<feature type="transmembrane region" description="Helical" evidence="1">
    <location>
        <begin position="89"/>
        <end position="110"/>
    </location>
</feature>
<evidence type="ECO:0000313" key="3">
    <source>
        <dbReference type="Proteomes" id="UP000009159"/>
    </source>
</evidence>
<keyword evidence="1" id="KW-0812">Transmembrane</keyword>
<dbReference type="eggNOG" id="ENOG5031K50">
    <property type="taxonomic scope" value="Bacteria"/>
</dbReference>
<reference evidence="2" key="1">
    <citation type="submission" date="2006-12" db="EMBL/GenBank/DDBJ databases">
        <title>Complete sequence of Mycobacterium vanbaalenii PYR-1.</title>
        <authorList>
            <consortium name="US DOE Joint Genome Institute"/>
            <person name="Copeland A."/>
            <person name="Lucas S."/>
            <person name="Lapidus A."/>
            <person name="Barry K."/>
            <person name="Detter J.C."/>
            <person name="Glavina del Rio T."/>
            <person name="Hammon N."/>
            <person name="Israni S."/>
            <person name="Dalin E."/>
            <person name="Tice H."/>
            <person name="Pitluck S."/>
            <person name="Singan V."/>
            <person name="Schmutz J."/>
            <person name="Larimer F."/>
            <person name="Land M."/>
            <person name="Hauser L."/>
            <person name="Kyrpides N."/>
            <person name="Anderson I.J."/>
            <person name="Miller C."/>
            <person name="Richardson P."/>
        </authorList>
    </citation>
    <scope>NUCLEOTIDE SEQUENCE [LARGE SCALE GENOMIC DNA]</scope>
    <source>
        <strain evidence="2">PYR-1</strain>
    </source>
</reference>
<proteinExistence type="predicted"/>
<keyword evidence="1" id="KW-1133">Transmembrane helix</keyword>
<sequence>MATTGSPRSGVSTTPRHLAQSLIVGAGAGVVASLAMAMFAMLAGATFQHSGFFTPLHHIASTFIAPDAMMKSMRAAMAGHMFTFIPGPALIGAVVHMMVGAGYGAVFGLISGRTRLHGLALVGAAMAWGLAVFAASTWAVLPAAAALFGGGDPVRDMAAMVGHGPFVVEHLIYGAALGLLLLTKPESR</sequence>
<keyword evidence="1" id="KW-0472">Membrane</keyword>
<feature type="transmembrane region" description="Helical" evidence="1">
    <location>
        <begin position="161"/>
        <end position="182"/>
    </location>
</feature>
<evidence type="ECO:0000256" key="1">
    <source>
        <dbReference type="SAM" id="Phobius"/>
    </source>
</evidence>
<feature type="transmembrane region" description="Helical" evidence="1">
    <location>
        <begin position="119"/>
        <end position="141"/>
    </location>
</feature>
<protein>
    <recommendedName>
        <fullName evidence="4">DUF1440 domain-containing protein</fullName>
    </recommendedName>
</protein>
<feature type="transmembrane region" description="Helical" evidence="1">
    <location>
        <begin position="21"/>
        <end position="47"/>
    </location>
</feature>
<keyword evidence="3" id="KW-1185">Reference proteome</keyword>
<organism evidence="2 3">
    <name type="scientific">Mycolicibacterium vanbaalenii (strain DSM 7251 / JCM 13017 / BCRC 16820 / KCTC 9966 / NRRL B-24157 / PYR-1)</name>
    <name type="common">Mycobacterium vanbaalenii</name>
    <dbReference type="NCBI Taxonomy" id="350058"/>
    <lineage>
        <taxon>Bacteria</taxon>
        <taxon>Bacillati</taxon>
        <taxon>Actinomycetota</taxon>
        <taxon>Actinomycetes</taxon>
        <taxon>Mycobacteriales</taxon>
        <taxon>Mycobacteriaceae</taxon>
        <taxon>Mycolicibacterium</taxon>
    </lineage>
</organism>
<dbReference type="KEGG" id="mva:Mvan_4714"/>
<gene>
    <name evidence="2" type="ordered locus">Mvan_4714</name>
</gene>
<dbReference type="Proteomes" id="UP000009159">
    <property type="component" value="Chromosome"/>
</dbReference>
<dbReference type="AlphaFoldDB" id="A1TE88"/>
<dbReference type="EMBL" id="CP000511">
    <property type="protein sequence ID" value="ABM15488.1"/>
    <property type="molecule type" value="Genomic_DNA"/>
</dbReference>
<name>A1TE88_MYCVP</name>
<evidence type="ECO:0000313" key="2">
    <source>
        <dbReference type="EMBL" id="ABM15488.1"/>
    </source>
</evidence>